<sequence length="220" mass="23080">MPRRGRVQGLREHRAHTAVAMTGTGEPDEARIGDGKHTVRHGRGEAAAAAHPADHAPDGRSGREAHAGHGAPATHNGVTWGMAVSATLHCLAGCAVGEVLGMVIGSALAWPTLPTAVLAIALAFVFGYSLTMLGLRRARLGWRRTLRLALAADTLSIAVMELVDNGVLLLIPGAFDAHLTSPLFWGGLAFSLLVAFLVTTPINKWLIGRGRGHAVIHGHH</sequence>
<feature type="region of interest" description="Disordered" evidence="1">
    <location>
        <begin position="1"/>
        <end position="72"/>
    </location>
</feature>
<keyword evidence="5" id="KW-1185">Reference proteome</keyword>
<feature type="compositionally biased region" description="Basic and acidic residues" evidence="1">
    <location>
        <begin position="28"/>
        <end position="37"/>
    </location>
</feature>
<dbReference type="Pfam" id="PF14342">
    <property type="entry name" value="DUF4396"/>
    <property type="match status" value="1"/>
</dbReference>
<evidence type="ECO:0000256" key="2">
    <source>
        <dbReference type="SAM" id="Phobius"/>
    </source>
</evidence>
<evidence type="ECO:0000256" key="1">
    <source>
        <dbReference type="SAM" id="MobiDB-lite"/>
    </source>
</evidence>
<accession>A0A543IYK5</accession>
<evidence type="ECO:0000313" key="5">
    <source>
        <dbReference type="Proteomes" id="UP000319213"/>
    </source>
</evidence>
<organism evidence="4 5">
    <name type="scientific">Thermopolyspora flexuosa</name>
    <dbReference type="NCBI Taxonomy" id="103836"/>
    <lineage>
        <taxon>Bacteria</taxon>
        <taxon>Bacillati</taxon>
        <taxon>Actinomycetota</taxon>
        <taxon>Actinomycetes</taxon>
        <taxon>Streptosporangiales</taxon>
        <taxon>Streptosporangiaceae</taxon>
        <taxon>Thermopolyspora</taxon>
    </lineage>
</organism>
<feature type="transmembrane region" description="Helical" evidence="2">
    <location>
        <begin position="183"/>
        <end position="202"/>
    </location>
</feature>
<feature type="transmembrane region" description="Helical" evidence="2">
    <location>
        <begin position="148"/>
        <end position="171"/>
    </location>
</feature>
<dbReference type="Proteomes" id="UP000319213">
    <property type="component" value="Unassembled WGS sequence"/>
</dbReference>
<feature type="domain" description="DUF4396" evidence="3">
    <location>
        <begin position="79"/>
        <end position="211"/>
    </location>
</feature>
<proteinExistence type="predicted"/>
<evidence type="ECO:0000259" key="3">
    <source>
        <dbReference type="Pfam" id="PF14342"/>
    </source>
</evidence>
<keyword evidence="2" id="KW-0812">Transmembrane</keyword>
<reference evidence="4 5" key="1">
    <citation type="submission" date="2019-06" db="EMBL/GenBank/DDBJ databases">
        <title>Sequencing the genomes of 1000 actinobacteria strains.</title>
        <authorList>
            <person name="Klenk H.-P."/>
        </authorList>
    </citation>
    <scope>NUCLEOTIDE SEQUENCE [LARGE SCALE GENOMIC DNA]</scope>
    <source>
        <strain evidence="4 5">DSM 43186</strain>
    </source>
</reference>
<feature type="transmembrane region" description="Helical" evidence="2">
    <location>
        <begin position="116"/>
        <end position="136"/>
    </location>
</feature>
<comment type="caution">
    <text evidence="4">The sequence shown here is derived from an EMBL/GenBank/DDBJ whole genome shotgun (WGS) entry which is preliminary data.</text>
</comment>
<name>A0A543IYK5_9ACTN</name>
<dbReference type="AlphaFoldDB" id="A0A543IYK5"/>
<feature type="compositionally biased region" description="Basic and acidic residues" evidence="1">
    <location>
        <begin position="52"/>
        <end position="67"/>
    </location>
</feature>
<keyword evidence="2" id="KW-0472">Membrane</keyword>
<dbReference type="EMBL" id="VFPQ01000001">
    <property type="protein sequence ID" value="TQM75660.1"/>
    <property type="molecule type" value="Genomic_DNA"/>
</dbReference>
<protein>
    <submittedName>
        <fullName evidence="4">Uncharacterized protein DUF4396</fullName>
    </submittedName>
</protein>
<gene>
    <name evidence="4" type="ORF">FHX40_2374</name>
</gene>
<evidence type="ECO:0000313" key="4">
    <source>
        <dbReference type="EMBL" id="TQM75660.1"/>
    </source>
</evidence>
<keyword evidence="2" id="KW-1133">Transmembrane helix</keyword>
<feature type="transmembrane region" description="Helical" evidence="2">
    <location>
        <begin position="90"/>
        <end position="110"/>
    </location>
</feature>
<dbReference type="InterPro" id="IPR025509">
    <property type="entry name" value="DUF4396"/>
</dbReference>